<organism evidence="3 4">
    <name type="scientific">Chromobacterium violaceum</name>
    <dbReference type="NCBI Taxonomy" id="536"/>
    <lineage>
        <taxon>Bacteria</taxon>
        <taxon>Pseudomonadati</taxon>
        <taxon>Pseudomonadota</taxon>
        <taxon>Betaproteobacteria</taxon>
        <taxon>Neisseriales</taxon>
        <taxon>Chromobacteriaceae</taxon>
        <taxon>Chromobacterium</taxon>
    </lineage>
</organism>
<keyword evidence="4" id="KW-1185">Reference proteome</keyword>
<feature type="region of interest" description="Disordered" evidence="1">
    <location>
        <begin position="1"/>
        <end position="43"/>
    </location>
</feature>
<evidence type="ECO:0000259" key="2">
    <source>
        <dbReference type="Pfam" id="PF12902"/>
    </source>
</evidence>
<dbReference type="AlphaFoldDB" id="A0A202B894"/>
<proteinExistence type="predicted"/>
<sequence length="344" mass="36526">MLPSLSAPTRRAFSEGESGMSVSHRKPLQQMTQDTHSPAPWRPEDADRAARLPLLLQQALRREHSLIPPLLAAWLSLKPAANRALAGLLQEAIASQLRRMALAANLQIAIGGRPRAALPGFVPAYPATPPLMPPHSPLMGIERFSPRLLRDTLLPQIALGSAGDAGIAGFYLAMRREFEPLDRQRGFDTARRQLLEHVPGAPLPVIRDTDSALAALDELASHDTPLRNGLAAFAASDSPTGFAPDGVWAMPANARIDDHAPGSPERSLLERFAACYADFLRGLDAAFGGSPVAMARAMDLIFDLKLLAAGLMNPAVSVAPDGHAPCPPLGLCFSRATAIGAATA</sequence>
<dbReference type="InterPro" id="IPR026820">
    <property type="entry name" value="VioB/RebD_dom"/>
</dbReference>
<evidence type="ECO:0000313" key="4">
    <source>
        <dbReference type="Proteomes" id="UP000196342"/>
    </source>
</evidence>
<dbReference type="EMBL" id="NHOO01000009">
    <property type="protein sequence ID" value="OVE47803.1"/>
    <property type="molecule type" value="Genomic_DNA"/>
</dbReference>
<evidence type="ECO:0000256" key="1">
    <source>
        <dbReference type="SAM" id="MobiDB-lite"/>
    </source>
</evidence>
<accession>A0A202B894</accession>
<dbReference type="Proteomes" id="UP000196342">
    <property type="component" value="Unassembled WGS sequence"/>
</dbReference>
<protein>
    <recommendedName>
        <fullName evidence="2">Iminophenyl-pyruvate dimer synthase domain-containing protein</fullName>
    </recommendedName>
</protein>
<evidence type="ECO:0000313" key="3">
    <source>
        <dbReference type="EMBL" id="OVE47803.1"/>
    </source>
</evidence>
<comment type="caution">
    <text evidence="3">The sequence shown here is derived from an EMBL/GenBank/DDBJ whole genome shotgun (WGS) entry which is preliminary data.</text>
</comment>
<dbReference type="PANTHER" id="PTHR34400">
    <property type="match status" value="1"/>
</dbReference>
<dbReference type="Gene3D" id="1.20.1260.10">
    <property type="match status" value="1"/>
</dbReference>
<dbReference type="PANTHER" id="PTHR34400:SF4">
    <property type="entry name" value="MEMBRANE PROTEIN"/>
    <property type="match status" value="1"/>
</dbReference>
<dbReference type="InterPro" id="IPR012347">
    <property type="entry name" value="Ferritin-like"/>
</dbReference>
<reference evidence="3 4" key="1">
    <citation type="submission" date="2017-05" db="EMBL/GenBank/DDBJ databases">
        <title>Chromobacterium violaceum GHPS1 isolated from Hydrocarbon polluted soil in French Guiana display an awesome secondary metabolite arsenal and a battery of drug and heavy-metal-resistance and detoxification of xenobiotics proteins.</title>
        <authorList>
            <person name="Belbahri L."/>
        </authorList>
    </citation>
    <scope>NUCLEOTIDE SEQUENCE [LARGE SCALE GENOMIC DNA]</scope>
    <source>
        <strain evidence="3 4">GHPS1</strain>
    </source>
</reference>
<feature type="domain" description="Iminophenyl-pyruvate dimer synthase" evidence="2">
    <location>
        <begin position="56"/>
        <end position="217"/>
    </location>
</feature>
<dbReference type="Pfam" id="PF12902">
    <property type="entry name" value="Ferritin-like"/>
    <property type="match status" value="1"/>
</dbReference>
<name>A0A202B894_CHRVL</name>
<gene>
    <name evidence="3" type="ORF">CBW21_12165</name>
</gene>